<accession>I3IMX4</accession>
<comment type="caution">
    <text evidence="1">The sequence shown here is derived from an EMBL/GenBank/DDBJ whole genome shotgun (WGS) entry which is preliminary data.</text>
</comment>
<dbReference type="EMBL" id="BAFH01000003">
    <property type="protein sequence ID" value="GAB63069.1"/>
    <property type="molecule type" value="Genomic_DNA"/>
</dbReference>
<evidence type="ECO:0008006" key="3">
    <source>
        <dbReference type="Google" id="ProtNLM"/>
    </source>
</evidence>
<proteinExistence type="predicted"/>
<name>I3IMX4_9BACT</name>
<gene>
    <name evidence="1" type="ORF">KSU1_C1473</name>
</gene>
<evidence type="ECO:0000313" key="1">
    <source>
        <dbReference type="EMBL" id="GAB63069.1"/>
    </source>
</evidence>
<dbReference type="AlphaFoldDB" id="I3IMX4"/>
<dbReference type="Proteomes" id="UP000002985">
    <property type="component" value="Unassembled WGS sequence"/>
</dbReference>
<reference evidence="1 2" key="1">
    <citation type="journal article" date="2012" name="FEBS Lett.">
        <title>Anammox organism KSU-1 expresses a NirK-type copper-containing nitrite reductase instead of a NirS-type with cytochrome cd1.</title>
        <authorList>
            <person name="Hira D."/>
            <person name="Toh H."/>
            <person name="Migita C.T."/>
            <person name="Okubo H."/>
            <person name="Nishiyama T."/>
            <person name="Hattori M."/>
            <person name="Furukawa K."/>
            <person name="Fujii T."/>
        </authorList>
    </citation>
    <scope>NUCLEOTIDE SEQUENCE [LARGE SCALE GENOMIC DNA]</scope>
</reference>
<evidence type="ECO:0000313" key="2">
    <source>
        <dbReference type="Proteomes" id="UP000002985"/>
    </source>
</evidence>
<dbReference type="STRING" id="247490.KSU1_C1473"/>
<sequence length="108" mass="12572">MKKKKRILISEVARQVFLRRRVTPFKRWMEKYKKNSFIVARATGLSASGVRKACRYEDMTKRTCMLIANACGIPPEVMMFPERYENAHAAERAFNAIREFLSDIEIPG</sequence>
<organism evidence="1 2">
    <name type="scientific">Candidatus Jettenia caeni</name>
    <dbReference type="NCBI Taxonomy" id="247490"/>
    <lineage>
        <taxon>Bacteria</taxon>
        <taxon>Pseudomonadati</taxon>
        <taxon>Planctomycetota</taxon>
        <taxon>Candidatus Brocadiia</taxon>
        <taxon>Candidatus Brocadiales</taxon>
        <taxon>Candidatus Brocadiaceae</taxon>
        <taxon>Candidatus Jettenia</taxon>
    </lineage>
</organism>
<keyword evidence="2" id="KW-1185">Reference proteome</keyword>
<protein>
    <recommendedName>
        <fullName evidence="3">HTH cro/C1-type domain-containing protein</fullName>
    </recommendedName>
</protein>